<keyword evidence="2 4" id="KW-0285">Flavoprotein</keyword>
<dbReference type="InterPro" id="IPR009100">
    <property type="entry name" value="AcylCoA_DH/oxidase_NM_dom_sf"/>
</dbReference>
<keyword evidence="9" id="KW-1185">Reference proteome</keyword>
<evidence type="ECO:0000313" key="8">
    <source>
        <dbReference type="EMBL" id="CAK4015902.1"/>
    </source>
</evidence>
<organism evidence="8 9">
    <name type="scientific">Lecanosticta acicola</name>
    <dbReference type="NCBI Taxonomy" id="111012"/>
    <lineage>
        <taxon>Eukaryota</taxon>
        <taxon>Fungi</taxon>
        <taxon>Dikarya</taxon>
        <taxon>Ascomycota</taxon>
        <taxon>Pezizomycotina</taxon>
        <taxon>Dothideomycetes</taxon>
        <taxon>Dothideomycetidae</taxon>
        <taxon>Mycosphaerellales</taxon>
        <taxon>Mycosphaerellaceae</taxon>
        <taxon>Lecanosticta</taxon>
    </lineage>
</organism>
<proteinExistence type="inferred from homology"/>
<evidence type="ECO:0000259" key="6">
    <source>
        <dbReference type="Pfam" id="PF02770"/>
    </source>
</evidence>
<evidence type="ECO:0000256" key="1">
    <source>
        <dbReference type="ARBA" id="ARBA00009347"/>
    </source>
</evidence>
<feature type="domain" description="Acyl-CoA dehydrogenase/oxidase C-terminal" evidence="5">
    <location>
        <begin position="317"/>
        <end position="489"/>
    </location>
</feature>
<dbReference type="InterPro" id="IPR036250">
    <property type="entry name" value="AcylCo_DH-like_C"/>
</dbReference>
<evidence type="ECO:0000256" key="4">
    <source>
        <dbReference type="RuleBase" id="RU362125"/>
    </source>
</evidence>
<dbReference type="Gene3D" id="2.40.110.20">
    <property type="match status" value="1"/>
</dbReference>
<evidence type="ECO:0000256" key="2">
    <source>
        <dbReference type="ARBA" id="ARBA00022630"/>
    </source>
</evidence>
<dbReference type="Gene3D" id="1.20.140.10">
    <property type="entry name" value="Butyryl-CoA Dehydrogenase, subunit A, domain 3"/>
    <property type="match status" value="1"/>
</dbReference>
<protein>
    <submittedName>
        <fullName evidence="8">Acyl- dehydrogenase like</fullName>
    </submittedName>
</protein>
<dbReference type="InterPro" id="IPR041504">
    <property type="entry name" value="AidB_N"/>
</dbReference>
<dbReference type="AlphaFoldDB" id="A0AAI9E936"/>
<keyword evidence="4" id="KW-0560">Oxidoreductase</keyword>
<comment type="similarity">
    <text evidence="1 4">Belongs to the acyl-CoA dehydrogenase family.</text>
</comment>
<dbReference type="InterPro" id="IPR006091">
    <property type="entry name" value="Acyl-CoA_Oxase/DH_mid-dom"/>
</dbReference>
<dbReference type="Pfam" id="PF00441">
    <property type="entry name" value="Acyl-CoA_dh_1"/>
    <property type="match status" value="1"/>
</dbReference>
<evidence type="ECO:0000259" key="7">
    <source>
        <dbReference type="Pfam" id="PF18158"/>
    </source>
</evidence>
<dbReference type="SUPFAM" id="SSF56645">
    <property type="entry name" value="Acyl-CoA dehydrogenase NM domain-like"/>
    <property type="match status" value="1"/>
</dbReference>
<dbReference type="EMBL" id="CAVMBE010000025">
    <property type="protein sequence ID" value="CAK4015902.1"/>
    <property type="molecule type" value="Genomic_DNA"/>
</dbReference>
<sequence>MDQPKHPSSPSSGTAGFFQDAPVVRGAWGEDEALNRVSRFYLSPDVREELAPDLQRFSDLVATEKVREWCADAERNVPYVRTHDAWGRRVDRLVTSEGWRNLQNMGLAEGIVAIGHEQTHARYSRVYQFLKYHIWTPWCALVTCPSAMQDGAAKMLRTQLGKADLGKDERRVFQAAYDHLVARDPTKAWTSGQWMTERPGGSDVQDTETQAIYAATEGASASMVDIDGNPLGHYSISGFKWFSSATDANSTVMLAREPNGAISAFFAPTKRYISNGADGELNGISIQRLKSKLGTRALPTAELVLQDMRAWRVGKSGQGVKEISTVLNVTRVHNAVSAVGFWGRGLAISRAFSRVRKARGRLLMDLPAHVRTLAEQYVEYHAMMHLAMYTAALLGQSENRPGKSSQVSPCERAGLIGPDLLRLLTPLAKMLTAKAGIAGLAECMESLGGVGYIENEDIAVNVARLYRDCNVLSIWEGTSNIMADDIVRILKGPAGADTLQAVESIVLATAKGLNARSRSDWAVQVSEFWRQLRQDIQQRSREDLVMNGRDLGSRLGWLVCAVLLIEDANSDDDVISHEIVNRWISRRRVSAAMPRGDWIEDARWDRLIVFGHDTTSKEPGSKL</sequence>
<feature type="domain" description="Adaptive response protein AidB N-terminal" evidence="7">
    <location>
        <begin position="27"/>
        <end position="161"/>
    </location>
</feature>
<evidence type="ECO:0000259" key="5">
    <source>
        <dbReference type="Pfam" id="PF00441"/>
    </source>
</evidence>
<dbReference type="Pfam" id="PF18158">
    <property type="entry name" value="AidB_N"/>
    <property type="match status" value="1"/>
</dbReference>
<keyword evidence="3 4" id="KW-0274">FAD</keyword>
<dbReference type="InterPro" id="IPR052904">
    <property type="entry name" value="Acyl-CoA_dehydrogenase-like"/>
</dbReference>
<name>A0AAI9E936_9PEZI</name>
<accession>A0AAI9E936</accession>
<dbReference type="Proteomes" id="UP001296104">
    <property type="component" value="Unassembled WGS sequence"/>
</dbReference>
<dbReference type="GO" id="GO:0003995">
    <property type="term" value="F:acyl-CoA dehydrogenase activity"/>
    <property type="evidence" value="ECO:0007669"/>
    <property type="project" value="TreeGrafter"/>
</dbReference>
<dbReference type="PANTHER" id="PTHR42707:SF2">
    <property type="entry name" value="ACD11 DEHYDROGENASE"/>
    <property type="match status" value="1"/>
</dbReference>
<evidence type="ECO:0000313" key="9">
    <source>
        <dbReference type="Proteomes" id="UP001296104"/>
    </source>
</evidence>
<comment type="cofactor">
    <cofactor evidence="4">
        <name>FAD</name>
        <dbReference type="ChEBI" id="CHEBI:57692"/>
    </cofactor>
</comment>
<dbReference type="InterPro" id="IPR009075">
    <property type="entry name" value="AcylCo_DH/oxidase_C"/>
</dbReference>
<reference evidence="8" key="1">
    <citation type="submission" date="2023-11" db="EMBL/GenBank/DDBJ databases">
        <authorList>
            <person name="Alioto T."/>
            <person name="Alioto T."/>
            <person name="Gomez Garrido J."/>
        </authorList>
    </citation>
    <scope>NUCLEOTIDE SEQUENCE</scope>
</reference>
<comment type="caution">
    <text evidence="8">The sequence shown here is derived from an EMBL/GenBank/DDBJ whole genome shotgun (WGS) entry which is preliminary data.</text>
</comment>
<feature type="domain" description="Acyl-CoA oxidase/dehydrogenase middle" evidence="6">
    <location>
        <begin position="193"/>
        <end position="308"/>
    </location>
</feature>
<dbReference type="SUPFAM" id="SSF47203">
    <property type="entry name" value="Acyl-CoA dehydrogenase C-terminal domain-like"/>
    <property type="match status" value="1"/>
</dbReference>
<dbReference type="Gene3D" id="6.10.250.600">
    <property type="match status" value="1"/>
</dbReference>
<evidence type="ECO:0000256" key="3">
    <source>
        <dbReference type="ARBA" id="ARBA00022827"/>
    </source>
</evidence>
<dbReference type="PANTHER" id="PTHR42707">
    <property type="entry name" value="ACYL-COA DEHYDROGENASE"/>
    <property type="match status" value="1"/>
</dbReference>
<gene>
    <name evidence="8" type="ORF">LECACI_7A004579</name>
</gene>
<dbReference type="Pfam" id="PF02770">
    <property type="entry name" value="Acyl-CoA_dh_M"/>
    <property type="match status" value="1"/>
</dbReference>